<dbReference type="InterPro" id="IPR051397">
    <property type="entry name" value="Zn-ADH-like_protein"/>
</dbReference>
<dbReference type="InterPro" id="IPR013149">
    <property type="entry name" value="ADH-like_C"/>
</dbReference>
<protein>
    <submittedName>
        <fullName evidence="2">Oxidoreductase</fullName>
    </submittedName>
</protein>
<dbReference type="InterPro" id="IPR014188">
    <property type="entry name" value="Acrylyl-CoA_reductase_AcuI"/>
</dbReference>
<feature type="domain" description="Enoyl reductase (ER)" evidence="1">
    <location>
        <begin position="17"/>
        <end position="328"/>
    </location>
</feature>
<dbReference type="AlphaFoldDB" id="A0A8K0VHG4"/>
<dbReference type="GO" id="GO:0043957">
    <property type="term" value="F:acryloyl-CoA reductase (NADPH) activity"/>
    <property type="evidence" value="ECO:0007669"/>
    <property type="project" value="TreeGrafter"/>
</dbReference>
<dbReference type="PANTHER" id="PTHR43677:SF1">
    <property type="entry name" value="ACRYLYL-COA REDUCTASE ACUI-RELATED"/>
    <property type="match status" value="1"/>
</dbReference>
<dbReference type="Gene3D" id="3.90.180.10">
    <property type="entry name" value="Medium-chain alcohol dehydrogenases, catalytic domain"/>
    <property type="match status" value="1"/>
</dbReference>
<dbReference type="SUPFAM" id="SSF50129">
    <property type="entry name" value="GroES-like"/>
    <property type="match status" value="1"/>
</dbReference>
<name>A0A8K0VHG4_9RHOB</name>
<dbReference type="EMBL" id="JAESVN010000015">
    <property type="protein sequence ID" value="MBL4919240.1"/>
    <property type="molecule type" value="Genomic_DNA"/>
</dbReference>
<reference evidence="2" key="1">
    <citation type="submission" date="2021-01" db="EMBL/GenBank/DDBJ databases">
        <title>Tabrizicola alba sp. nov. a motile alkaliphilic bacterium isolated from a soda lake.</title>
        <authorList>
            <person name="Szuroczki S."/>
            <person name="Abbaszade G."/>
            <person name="Schumann P."/>
            <person name="Toth E."/>
        </authorList>
    </citation>
    <scope>NUCLEOTIDE SEQUENCE</scope>
    <source>
        <strain evidence="2">DMG-N-6</strain>
    </source>
</reference>
<dbReference type="NCBIfam" id="TIGR02823">
    <property type="entry name" value="oxido_YhdH"/>
    <property type="match status" value="1"/>
</dbReference>
<proteinExistence type="predicted"/>
<accession>A0A8K0VHG4</accession>
<dbReference type="RefSeq" id="WP_202690222.1">
    <property type="nucleotide sequence ID" value="NZ_JAESVN010000015.1"/>
</dbReference>
<dbReference type="InterPro" id="IPR036291">
    <property type="entry name" value="NAD(P)-bd_dom_sf"/>
</dbReference>
<dbReference type="Proteomes" id="UP000648908">
    <property type="component" value="Unassembled WGS sequence"/>
</dbReference>
<dbReference type="InterPro" id="IPR011032">
    <property type="entry name" value="GroES-like_sf"/>
</dbReference>
<dbReference type="SUPFAM" id="SSF51735">
    <property type="entry name" value="NAD(P)-binding Rossmann-fold domains"/>
    <property type="match status" value="1"/>
</dbReference>
<dbReference type="InterPro" id="IPR020843">
    <property type="entry name" value="ER"/>
</dbReference>
<dbReference type="Gene3D" id="3.40.50.720">
    <property type="entry name" value="NAD(P)-binding Rossmann-like Domain"/>
    <property type="match status" value="1"/>
</dbReference>
<sequence>MSQTFPAVLIERDETTKTQSVRLSEITLDDLMAGDVTVRVRHTTMNYKDALAITGASPVVRRFPMVPGIDFAGEVVTSDNPGFVAGDAVILNGWGVGEVHMGGYARFARVRGDWLLKQPAGLSGRDCMAIGTAGYTAALCVQRLMALGAKPEAGTVLVTGASGGVGSFAVTLLSALGYRVAASTGRPGEAGYLKALGAAEIIDRAEFAARGRPLGKERFAAAVDSVGGQALATVLGQMAYGGVVAACGLAESFELPTSVMPFILRGVTLAGVDSVMAPRPLREAAWALLAERLDRAALDRITGQTSLDQVTDVAPQLLAGKVRGRLVIDID</sequence>
<keyword evidence="3" id="KW-1185">Reference proteome</keyword>
<evidence type="ECO:0000313" key="3">
    <source>
        <dbReference type="Proteomes" id="UP000648908"/>
    </source>
</evidence>
<dbReference type="InterPro" id="IPR013154">
    <property type="entry name" value="ADH-like_N"/>
</dbReference>
<dbReference type="Pfam" id="PF08240">
    <property type="entry name" value="ADH_N"/>
    <property type="match status" value="1"/>
</dbReference>
<dbReference type="CDD" id="cd08288">
    <property type="entry name" value="MDR_yhdh"/>
    <property type="match status" value="1"/>
</dbReference>
<gene>
    <name evidence="2" type="ORF">JL811_18635</name>
</gene>
<comment type="caution">
    <text evidence="2">The sequence shown here is derived from an EMBL/GenBank/DDBJ whole genome shotgun (WGS) entry which is preliminary data.</text>
</comment>
<evidence type="ECO:0000259" key="1">
    <source>
        <dbReference type="SMART" id="SM00829"/>
    </source>
</evidence>
<dbReference type="SMART" id="SM00829">
    <property type="entry name" value="PKS_ER"/>
    <property type="match status" value="1"/>
</dbReference>
<dbReference type="Pfam" id="PF00107">
    <property type="entry name" value="ADH_zinc_N"/>
    <property type="match status" value="1"/>
</dbReference>
<organism evidence="2 3">
    <name type="scientific">Szabonella alba</name>
    <dbReference type="NCBI Taxonomy" id="2804194"/>
    <lineage>
        <taxon>Bacteria</taxon>
        <taxon>Pseudomonadati</taxon>
        <taxon>Pseudomonadota</taxon>
        <taxon>Alphaproteobacteria</taxon>
        <taxon>Rhodobacterales</taxon>
        <taxon>Paracoccaceae</taxon>
        <taxon>Szabonella</taxon>
    </lineage>
</organism>
<evidence type="ECO:0000313" key="2">
    <source>
        <dbReference type="EMBL" id="MBL4919240.1"/>
    </source>
</evidence>
<dbReference type="PANTHER" id="PTHR43677">
    <property type="entry name" value="SHORT-CHAIN DEHYDROGENASE/REDUCTASE"/>
    <property type="match status" value="1"/>
</dbReference>